<dbReference type="PANTHER" id="PTHR30589">
    <property type="entry name" value="PROLIPOPROTEIN DIACYLGLYCERYL TRANSFERASE"/>
    <property type="match status" value="1"/>
</dbReference>
<keyword evidence="5 7" id="KW-1133">Transmembrane helix</keyword>
<dbReference type="GO" id="GO:0016757">
    <property type="term" value="F:glycosyltransferase activity"/>
    <property type="evidence" value="ECO:0007669"/>
    <property type="project" value="UniProtKB-KW"/>
</dbReference>
<keyword evidence="3 8" id="KW-0808">Transferase</keyword>
<evidence type="ECO:0000256" key="1">
    <source>
        <dbReference type="ARBA" id="ARBA00007150"/>
    </source>
</evidence>
<sequence>MAHVYTLPSSHGHPYYELSQLAAFAVYVALLLAQGQRRGYPWRQWLPLVATSTLALIVGCQLVALAPSNWLGWLRGDAALVAAVADGPRSILGGATASLLAVMAVRRALGFRGWGVLDAFGAPLCWALAVQCVGCLLVGCCWGEATLGASWGLAYGPGTLPYVVQQARGLLPLGAAHSLPLVPVQLVALLLCAGAGLVLHAVRRRAGWPPGSRYLLALGLLMLTRFTIDFWRDPASEPLGGVALTVAGCTLLRVQWLMLLGTTLVLGGWAWLVRQPRVAPTPPAWAGPGQPTLVALGLLVANTRLAPSTLSAAETLLLQALLLAVLLAEARAWLVALGQQLPRLAGLPLGALLAVALVGSTAQAPAPQQPVTSSEDAPTKTITLSGGVLGNYHEAQEDILESNQGCSGSQPLVLQQRVRAAGAEVAITTASSPTHSSTWGGGIWLGEQQVAIQTLPNSTRRFIANDTTIRYFMSDIHLYKEGHFGHDWLSAGVRLGAHLGSLGYFSYFDSGNARGTTFLMPELMLSLGNPRLLYGQADFCYGAENTLGAYTTRISLGSGLGQTGGSTVLAGYAHSPHYPSPSLAFVSASLRLPSGTGLSAVSLEPYFATDFAKHNIFSLKASYRLGK</sequence>
<dbReference type="InterPro" id="IPR001640">
    <property type="entry name" value="Lgt"/>
</dbReference>
<gene>
    <name evidence="8" type="ORF">ACFSDX_16670</name>
</gene>
<comment type="similarity">
    <text evidence="1">Belongs to the Lgt family.</text>
</comment>
<dbReference type="PANTHER" id="PTHR30589:SF0">
    <property type="entry name" value="PHOSPHATIDYLGLYCEROL--PROLIPOPROTEIN DIACYLGLYCERYL TRANSFERASE"/>
    <property type="match status" value="1"/>
</dbReference>
<dbReference type="Proteomes" id="UP001597197">
    <property type="component" value="Unassembled WGS sequence"/>
</dbReference>
<reference evidence="9" key="1">
    <citation type="journal article" date="2019" name="Int. J. Syst. Evol. Microbiol.">
        <title>The Global Catalogue of Microorganisms (GCM) 10K type strain sequencing project: providing services to taxonomists for standard genome sequencing and annotation.</title>
        <authorList>
            <consortium name="The Broad Institute Genomics Platform"/>
            <consortium name="The Broad Institute Genome Sequencing Center for Infectious Disease"/>
            <person name="Wu L."/>
            <person name="Ma J."/>
        </authorList>
    </citation>
    <scope>NUCLEOTIDE SEQUENCE [LARGE SCALE GENOMIC DNA]</scope>
    <source>
        <strain evidence="9">CGMCC 1.15795</strain>
    </source>
</reference>
<keyword evidence="9" id="KW-1185">Reference proteome</keyword>
<evidence type="ECO:0000256" key="2">
    <source>
        <dbReference type="ARBA" id="ARBA00022475"/>
    </source>
</evidence>
<evidence type="ECO:0000256" key="3">
    <source>
        <dbReference type="ARBA" id="ARBA00022679"/>
    </source>
</evidence>
<dbReference type="Pfam" id="PF01790">
    <property type="entry name" value="LGT"/>
    <property type="match status" value="1"/>
</dbReference>
<name>A0ABW4QWX8_9BACT</name>
<evidence type="ECO:0000256" key="4">
    <source>
        <dbReference type="ARBA" id="ARBA00022692"/>
    </source>
</evidence>
<keyword evidence="6 7" id="KW-0472">Membrane</keyword>
<feature type="transmembrane region" description="Helical" evidence="7">
    <location>
        <begin position="45"/>
        <end position="70"/>
    </location>
</feature>
<feature type="transmembrane region" description="Helical" evidence="7">
    <location>
        <begin position="344"/>
        <end position="362"/>
    </location>
</feature>
<keyword evidence="4 7" id="KW-0812">Transmembrane</keyword>
<accession>A0ABW4QWX8</accession>
<organism evidence="8 9">
    <name type="scientific">Hymenobacter bucti</name>
    <dbReference type="NCBI Taxonomy" id="1844114"/>
    <lineage>
        <taxon>Bacteria</taxon>
        <taxon>Pseudomonadati</taxon>
        <taxon>Bacteroidota</taxon>
        <taxon>Cytophagia</taxon>
        <taxon>Cytophagales</taxon>
        <taxon>Hymenobacteraceae</taxon>
        <taxon>Hymenobacter</taxon>
    </lineage>
</organism>
<feature type="transmembrane region" description="Helical" evidence="7">
    <location>
        <begin position="251"/>
        <end position="272"/>
    </location>
</feature>
<evidence type="ECO:0000256" key="7">
    <source>
        <dbReference type="SAM" id="Phobius"/>
    </source>
</evidence>
<feature type="transmembrane region" description="Helical" evidence="7">
    <location>
        <begin position="284"/>
        <end position="305"/>
    </location>
</feature>
<keyword evidence="8" id="KW-0328">Glycosyltransferase</keyword>
<feature type="transmembrane region" description="Helical" evidence="7">
    <location>
        <begin position="214"/>
        <end position="231"/>
    </location>
</feature>
<feature type="transmembrane region" description="Helical" evidence="7">
    <location>
        <begin position="181"/>
        <end position="202"/>
    </location>
</feature>
<evidence type="ECO:0000313" key="8">
    <source>
        <dbReference type="EMBL" id="MFD1874079.1"/>
    </source>
</evidence>
<dbReference type="EC" id="2.4.99.-" evidence="8"/>
<keyword evidence="2" id="KW-1003">Cell membrane</keyword>
<protein>
    <submittedName>
        <fullName evidence="8">Prolipoprotein diacylglyceryl transferase family protein</fullName>
        <ecNumber evidence="8">2.4.99.-</ecNumber>
    </submittedName>
</protein>
<comment type="caution">
    <text evidence="8">The sequence shown here is derived from an EMBL/GenBank/DDBJ whole genome shotgun (WGS) entry which is preliminary data.</text>
</comment>
<feature type="transmembrane region" description="Helical" evidence="7">
    <location>
        <begin position="317"/>
        <end position="337"/>
    </location>
</feature>
<feature type="transmembrane region" description="Helical" evidence="7">
    <location>
        <begin position="15"/>
        <end position="33"/>
    </location>
</feature>
<proteinExistence type="inferred from homology"/>
<dbReference type="EMBL" id="JBHUFD010000006">
    <property type="protein sequence ID" value="MFD1874079.1"/>
    <property type="molecule type" value="Genomic_DNA"/>
</dbReference>
<dbReference type="RefSeq" id="WP_382315554.1">
    <property type="nucleotide sequence ID" value="NZ_JBHUFD010000006.1"/>
</dbReference>
<evidence type="ECO:0000256" key="5">
    <source>
        <dbReference type="ARBA" id="ARBA00022989"/>
    </source>
</evidence>
<evidence type="ECO:0000313" key="9">
    <source>
        <dbReference type="Proteomes" id="UP001597197"/>
    </source>
</evidence>
<feature type="transmembrane region" description="Helical" evidence="7">
    <location>
        <begin position="121"/>
        <end position="145"/>
    </location>
</feature>
<evidence type="ECO:0000256" key="6">
    <source>
        <dbReference type="ARBA" id="ARBA00023136"/>
    </source>
</evidence>